<evidence type="ECO:0000313" key="2">
    <source>
        <dbReference type="EMBL" id="NIH81108.1"/>
    </source>
</evidence>
<dbReference type="RefSeq" id="WP_167109611.1">
    <property type="nucleotide sequence ID" value="NZ_JAANOU010000001.1"/>
</dbReference>
<dbReference type="Proteomes" id="UP000754495">
    <property type="component" value="Unassembled WGS sequence"/>
</dbReference>
<accession>A0ABX0SVW8</accession>
<organism evidence="2 3">
    <name type="scientific">Amycolatopsis viridis</name>
    <dbReference type="NCBI Taxonomy" id="185678"/>
    <lineage>
        <taxon>Bacteria</taxon>
        <taxon>Bacillati</taxon>
        <taxon>Actinomycetota</taxon>
        <taxon>Actinomycetes</taxon>
        <taxon>Pseudonocardiales</taxon>
        <taxon>Pseudonocardiaceae</taxon>
        <taxon>Amycolatopsis</taxon>
    </lineage>
</organism>
<sequence length="58" mass="6378">MMDAAEAGETYHLTRTEELVEKQRLPQVNAAELRREAEGFFGTGDPVGDDGIDGLVRD</sequence>
<comment type="caution">
    <text evidence="2">The sequence shown here is derived from an EMBL/GenBank/DDBJ whole genome shotgun (WGS) entry which is preliminary data.</text>
</comment>
<keyword evidence="3" id="KW-1185">Reference proteome</keyword>
<name>A0ABX0SVW8_9PSEU</name>
<protein>
    <submittedName>
        <fullName evidence="2">Uncharacterized protein</fullName>
    </submittedName>
</protein>
<evidence type="ECO:0000313" key="3">
    <source>
        <dbReference type="Proteomes" id="UP000754495"/>
    </source>
</evidence>
<proteinExistence type="predicted"/>
<reference evidence="2 3" key="1">
    <citation type="submission" date="2020-03" db="EMBL/GenBank/DDBJ databases">
        <title>Sequencing the genomes of 1000 actinobacteria strains.</title>
        <authorList>
            <person name="Klenk H.-P."/>
        </authorList>
    </citation>
    <scope>NUCLEOTIDE SEQUENCE [LARGE SCALE GENOMIC DNA]</scope>
    <source>
        <strain evidence="2 3">DSM 45668</strain>
    </source>
</reference>
<evidence type="ECO:0000256" key="1">
    <source>
        <dbReference type="SAM" id="MobiDB-lite"/>
    </source>
</evidence>
<gene>
    <name evidence="2" type="ORF">FHX46_003638</name>
</gene>
<dbReference type="EMBL" id="JAANOU010000001">
    <property type="protein sequence ID" value="NIH81108.1"/>
    <property type="molecule type" value="Genomic_DNA"/>
</dbReference>
<feature type="region of interest" description="Disordered" evidence="1">
    <location>
        <begin position="36"/>
        <end position="58"/>
    </location>
</feature>